<organism evidence="2 3">
    <name type="scientific">Arcicella aquatica</name>
    <dbReference type="NCBI Taxonomy" id="217141"/>
    <lineage>
        <taxon>Bacteria</taxon>
        <taxon>Pseudomonadati</taxon>
        <taxon>Bacteroidota</taxon>
        <taxon>Cytophagia</taxon>
        <taxon>Cytophagales</taxon>
        <taxon>Flectobacillaceae</taxon>
        <taxon>Arcicella</taxon>
    </lineage>
</organism>
<dbReference type="RefSeq" id="WP_323250817.1">
    <property type="nucleotide sequence ID" value="NZ_JAYFUL010000028.1"/>
</dbReference>
<accession>A0ABU5QRE4</accession>
<dbReference type="EMBL" id="JAYFUL010000028">
    <property type="protein sequence ID" value="MEA5259314.1"/>
    <property type="molecule type" value="Genomic_DNA"/>
</dbReference>
<evidence type="ECO:0000313" key="2">
    <source>
        <dbReference type="EMBL" id="MEA5259314.1"/>
    </source>
</evidence>
<protein>
    <recommendedName>
        <fullName evidence="1">Probable sensor domain-containing protein</fullName>
    </recommendedName>
</protein>
<reference evidence="2 3" key="1">
    <citation type="submission" date="2023-12" db="EMBL/GenBank/DDBJ databases">
        <title>Novel species of the genus Arcicella isolated from rivers.</title>
        <authorList>
            <person name="Lu H."/>
        </authorList>
    </citation>
    <scope>NUCLEOTIDE SEQUENCE [LARGE SCALE GENOMIC DNA]</scope>
    <source>
        <strain evidence="2 3">LMG 21963</strain>
    </source>
</reference>
<feature type="domain" description="Probable sensor" evidence="1">
    <location>
        <begin position="38"/>
        <end position="125"/>
    </location>
</feature>
<dbReference type="InterPro" id="IPR036888">
    <property type="entry name" value="DNA_integrity_DisA_N_sf"/>
</dbReference>
<sequence>MMISTTTTYQAAQMVSETIEKHFIFHHQIAVKHDGKILAPIPNSLVIESIIDVGFWASLRREEGRSPKISLAFLPPSLTESPLIFEHRLKFNTDVLTKLAPSVEHAGIHLGVWIEDDELYIWGTTTNIPGLCFVLEVVEPGLLVIKHRRTDGFGKFINVAVLKGDQIKVIDESSGTLPDCPAVLGSMIGIASPSSWNDSLNVLVQLAVAMRAHQRGGALLIVPSKHDNWRSSIIYPITYALRPVFSGLSFLNEKGLDIQNPALQNKLNQAINGIAGLTAVDGATIINDQFEVLAFGAKIGRSPSGKALEAILVTEPIVGNEPQVVHPVQNGGTRHLSAAQFVYDQRDAIALVASQDGRFTIFSWSPCDRMVHAHRVDTLLI</sequence>
<dbReference type="Pfam" id="PF21751">
    <property type="entry name" value="DACNV"/>
    <property type="match status" value="1"/>
</dbReference>
<dbReference type="InterPro" id="IPR048551">
    <property type="entry name" value="DACNV"/>
</dbReference>
<dbReference type="Gene3D" id="3.40.1700.10">
    <property type="entry name" value="DNA integrity scanning protein, DisA, N-terminal domain"/>
    <property type="match status" value="1"/>
</dbReference>
<name>A0ABU5QRE4_9BACT</name>
<comment type="caution">
    <text evidence="2">The sequence shown here is derived from an EMBL/GenBank/DDBJ whole genome shotgun (WGS) entry which is preliminary data.</text>
</comment>
<proteinExistence type="predicted"/>
<keyword evidence="3" id="KW-1185">Reference proteome</keyword>
<gene>
    <name evidence="2" type="ORF">VB264_16065</name>
</gene>
<evidence type="ECO:0000259" key="1">
    <source>
        <dbReference type="Pfam" id="PF21751"/>
    </source>
</evidence>
<evidence type="ECO:0000313" key="3">
    <source>
        <dbReference type="Proteomes" id="UP001304671"/>
    </source>
</evidence>
<dbReference type="Proteomes" id="UP001304671">
    <property type="component" value="Unassembled WGS sequence"/>
</dbReference>